<dbReference type="EMBL" id="CP098242">
    <property type="protein sequence ID" value="WAW11332.1"/>
    <property type="molecule type" value="Genomic_DNA"/>
</dbReference>
<dbReference type="PANTHER" id="PTHR11579">
    <property type="entry name" value="PROTEIN-L-ISOASPARTATE O-METHYLTRANSFERASE"/>
    <property type="match status" value="1"/>
</dbReference>
<reference evidence="4" key="1">
    <citation type="journal article" date="2022" name="Front. Microbiol.">
        <title>New perspectives on an old grouping: The genomic and phenotypic variability of Oxalobacter formigenes and the implications for calcium oxalate stone prevention.</title>
        <authorList>
            <person name="Chmiel J.A."/>
            <person name="Carr C."/>
            <person name="Stuivenberg G.A."/>
            <person name="Venema R."/>
            <person name="Chanyi R.M."/>
            <person name="Al K.F."/>
            <person name="Giguere D."/>
            <person name="Say H."/>
            <person name="Akouris P.P."/>
            <person name="Dominguez Romero S.A."/>
            <person name="Kwong A."/>
            <person name="Tai V."/>
            <person name="Koval S.F."/>
            <person name="Razvi H."/>
            <person name="Bjazevic J."/>
            <person name="Burton J.P."/>
        </authorList>
    </citation>
    <scope>NUCLEOTIDE SEQUENCE</scope>
    <source>
        <strain evidence="4">WoOx3</strain>
    </source>
</reference>
<dbReference type="InterPro" id="IPR029063">
    <property type="entry name" value="SAM-dependent_MTases_sf"/>
</dbReference>
<dbReference type="Gene3D" id="3.40.50.150">
    <property type="entry name" value="Vaccinia Virus protein VP39"/>
    <property type="match status" value="1"/>
</dbReference>
<evidence type="ECO:0000256" key="3">
    <source>
        <dbReference type="ARBA" id="ARBA00030757"/>
    </source>
</evidence>
<dbReference type="Proteomes" id="UP001156215">
    <property type="component" value="Chromosome"/>
</dbReference>
<evidence type="ECO:0000256" key="2">
    <source>
        <dbReference type="ARBA" id="ARBA00013346"/>
    </source>
</evidence>
<proteinExistence type="inferred from homology"/>
<dbReference type="PANTHER" id="PTHR11579:SF18">
    <property type="entry name" value="PROTEIN-L-ISOASPARTATE O-METHYLTRANSFERASE"/>
    <property type="match status" value="1"/>
</dbReference>
<dbReference type="GO" id="GO:0005737">
    <property type="term" value="C:cytoplasm"/>
    <property type="evidence" value="ECO:0007669"/>
    <property type="project" value="TreeGrafter"/>
</dbReference>
<protein>
    <recommendedName>
        <fullName evidence="2">Protein-L-isoaspartate O-methyltransferase</fullName>
    </recommendedName>
    <alternativeName>
        <fullName evidence="3">Protein L-isoaspartyl methyltransferase</fullName>
    </alternativeName>
</protein>
<evidence type="ECO:0000313" key="4">
    <source>
        <dbReference type="EMBL" id="WAW11332.1"/>
    </source>
</evidence>
<accession>A0A9E9M1B6</accession>
<dbReference type="InterPro" id="IPR000682">
    <property type="entry name" value="PCMT"/>
</dbReference>
<dbReference type="SUPFAM" id="SSF53335">
    <property type="entry name" value="S-adenosyl-L-methionine-dependent methyltransferases"/>
    <property type="match status" value="1"/>
</dbReference>
<gene>
    <name evidence="4" type="ORF">NB640_08445</name>
</gene>
<dbReference type="KEGG" id="ovb:NB640_08445"/>
<dbReference type="Pfam" id="PF01135">
    <property type="entry name" value="PCMT"/>
    <property type="match status" value="1"/>
</dbReference>
<sequence length="217" mass="24061">MDIRQAQINMIEGQIRATGVNSPDVFDAFTAVQREKFAPEAYRDIAYADTEIPLIYNECMLTPRTEALVLHAAGIKGTDKVLEIGTGSGFMAALLAYKALHVTSVEIKPELKRFAEENLRQAGITNVTVELGNGANGWKSDTMYDVIIISGALHELADSFRMILNSGGRIVAFIGDAPFTQTQLIRKIHDAHYEIISLFGTSAPLLREQRKISRFRF</sequence>
<name>A0A9E9M1B6_9BURK</name>
<comment type="similarity">
    <text evidence="1">Belongs to the methyltransferase superfamily. L-isoaspartyl/D-aspartyl protein methyltransferase family.</text>
</comment>
<evidence type="ECO:0000313" key="5">
    <source>
        <dbReference type="Proteomes" id="UP001156215"/>
    </source>
</evidence>
<organism evidence="4 5">
    <name type="scientific">Oxalobacter vibrioformis</name>
    <dbReference type="NCBI Taxonomy" id="933080"/>
    <lineage>
        <taxon>Bacteria</taxon>
        <taxon>Pseudomonadati</taxon>
        <taxon>Pseudomonadota</taxon>
        <taxon>Betaproteobacteria</taxon>
        <taxon>Burkholderiales</taxon>
        <taxon>Oxalobacteraceae</taxon>
        <taxon>Oxalobacter</taxon>
    </lineage>
</organism>
<evidence type="ECO:0000256" key="1">
    <source>
        <dbReference type="ARBA" id="ARBA00005369"/>
    </source>
</evidence>
<dbReference type="GO" id="GO:0004719">
    <property type="term" value="F:protein-L-isoaspartate (D-aspartate) O-methyltransferase activity"/>
    <property type="evidence" value="ECO:0007669"/>
    <property type="project" value="InterPro"/>
</dbReference>
<dbReference type="CDD" id="cd02440">
    <property type="entry name" value="AdoMet_MTases"/>
    <property type="match status" value="1"/>
</dbReference>
<keyword evidence="5" id="KW-1185">Reference proteome</keyword>
<dbReference type="AlphaFoldDB" id="A0A9E9M1B6"/>